<dbReference type="Proteomes" id="UP000651050">
    <property type="component" value="Unassembled WGS sequence"/>
</dbReference>
<evidence type="ECO:0000256" key="9">
    <source>
        <dbReference type="RuleBase" id="RU366031"/>
    </source>
</evidence>
<dbReference type="EC" id="4.2.1.75" evidence="3 9"/>
<dbReference type="GO" id="GO:0004852">
    <property type="term" value="F:uroporphyrinogen-III synthase activity"/>
    <property type="evidence" value="ECO:0007669"/>
    <property type="project" value="UniProtKB-UniRule"/>
</dbReference>
<keyword evidence="4 9" id="KW-0456">Lyase</keyword>
<comment type="function">
    <text evidence="6 9">Catalyzes cyclization of the linear tetrapyrrole, hydroxymethylbilane, to the macrocyclic uroporphyrinogen III.</text>
</comment>
<sequence>MRVIVTRPAAEAGAWVSGLSLQGFDAVSFPLIAIEPVGDAQALQRAWRALASMPTRAVMFVSGNAVRHFFAQRPAGASWPVRTRAWATGSGTRDALLAAGVDAAWVDAPAADAAQFDSETLWQRVASQIRAGDAVLIVRGSDGDGEPAGRDWLAEQLAAAGASVQSVAAYVRRAPVYDGAATRAIRMQWADAVWLFSSSQAVANLSSFVPGADWSKARAIATHARIAERARRAGFGVVCESRPGLDAVVAALKSLG</sequence>
<organism evidence="11 12">
    <name type="scientific">Caenimonas aquaedulcis</name>
    <dbReference type="NCBI Taxonomy" id="2793270"/>
    <lineage>
        <taxon>Bacteria</taxon>
        <taxon>Pseudomonadati</taxon>
        <taxon>Pseudomonadota</taxon>
        <taxon>Betaproteobacteria</taxon>
        <taxon>Burkholderiales</taxon>
        <taxon>Comamonadaceae</taxon>
        <taxon>Caenimonas</taxon>
    </lineage>
</organism>
<dbReference type="AlphaFoldDB" id="A0A931MH60"/>
<evidence type="ECO:0000256" key="6">
    <source>
        <dbReference type="ARBA" id="ARBA00037589"/>
    </source>
</evidence>
<dbReference type="GO" id="GO:0006782">
    <property type="term" value="P:protoporphyrinogen IX biosynthetic process"/>
    <property type="evidence" value="ECO:0007669"/>
    <property type="project" value="UniProtKB-UniRule"/>
</dbReference>
<evidence type="ECO:0000256" key="3">
    <source>
        <dbReference type="ARBA" id="ARBA00013109"/>
    </source>
</evidence>
<comment type="caution">
    <text evidence="11">The sequence shown here is derived from an EMBL/GenBank/DDBJ whole genome shotgun (WGS) entry which is preliminary data.</text>
</comment>
<evidence type="ECO:0000256" key="1">
    <source>
        <dbReference type="ARBA" id="ARBA00004772"/>
    </source>
</evidence>
<dbReference type="InterPro" id="IPR036108">
    <property type="entry name" value="4pyrrol_syn_uPrphyn_synt_sf"/>
</dbReference>
<dbReference type="Gene3D" id="3.40.50.10090">
    <property type="match status" value="2"/>
</dbReference>
<dbReference type="PANTHER" id="PTHR38042:SF1">
    <property type="entry name" value="UROPORPHYRINOGEN-III SYNTHASE, CHLOROPLASTIC"/>
    <property type="match status" value="1"/>
</dbReference>
<proteinExistence type="inferred from homology"/>
<comment type="pathway">
    <text evidence="1 9">Porphyrin-containing compound metabolism; protoporphyrin-IX biosynthesis; coproporphyrinogen-III from 5-aminolevulinate: step 3/4.</text>
</comment>
<accession>A0A931MH60</accession>
<dbReference type="InterPro" id="IPR003754">
    <property type="entry name" value="4pyrrol_synth_uPrphyn_synth"/>
</dbReference>
<feature type="domain" description="Tetrapyrrole biosynthesis uroporphyrinogen III synthase" evidence="10">
    <location>
        <begin position="16"/>
        <end position="249"/>
    </location>
</feature>
<evidence type="ECO:0000256" key="5">
    <source>
        <dbReference type="ARBA" id="ARBA00023244"/>
    </source>
</evidence>
<comment type="catalytic activity">
    <reaction evidence="8 9">
        <text>hydroxymethylbilane = uroporphyrinogen III + H2O</text>
        <dbReference type="Rhea" id="RHEA:18965"/>
        <dbReference type="ChEBI" id="CHEBI:15377"/>
        <dbReference type="ChEBI" id="CHEBI:57308"/>
        <dbReference type="ChEBI" id="CHEBI:57845"/>
        <dbReference type="EC" id="4.2.1.75"/>
    </reaction>
</comment>
<evidence type="ECO:0000256" key="7">
    <source>
        <dbReference type="ARBA" id="ARBA00040167"/>
    </source>
</evidence>
<dbReference type="SUPFAM" id="SSF69618">
    <property type="entry name" value="HemD-like"/>
    <property type="match status" value="1"/>
</dbReference>
<dbReference type="RefSeq" id="WP_196985795.1">
    <property type="nucleotide sequence ID" value="NZ_JADWYS010000001.1"/>
</dbReference>
<dbReference type="PANTHER" id="PTHR38042">
    <property type="entry name" value="UROPORPHYRINOGEN-III SYNTHASE, CHLOROPLASTIC"/>
    <property type="match status" value="1"/>
</dbReference>
<keyword evidence="12" id="KW-1185">Reference proteome</keyword>
<gene>
    <name evidence="11" type="ORF">I5803_07730</name>
</gene>
<dbReference type="InterPro" id="IPR039793">
    <property type="entry name" value="UROS/Hem4"/>
</dbReference>
<protein>
    <recommendedName>
        <fullName evidence="7 9">Uroporphyrinogen-III synthase</fullName>
        <ecNumber evidence="3 9">4.2.1.75</ecNumber>
    </recommendedName>
</protein>
<name>A0A931MH60_9BURK</name>
<evidence type="ECO:0000256" key="8">
    <source>
        <dbReference type="ARBA" id="ARBA00048617"/>
    </source>
</evidence>
<dbReference type="EMBL" id="JADWYS010000001">
    <property type="protein sequence ID" value="MBG9387905.1"/>
    <property type="molecule type" value="Genomic_DNA"/>
</dbReference>
<dbReference type="Pfam" id="PF02602">
    <property type="entry name" value="HEM4"/>
    <property type="match status" value="1"/>
</dbReference>
<keyword evidence="5 9" id="KW-0627">Porphyrin biosynthesis</keyword>
<dbReference type="GO" id="GO:0006780">
    <property type="term" value="P:uroporphyrinogen III biosynthetic process"/>
    <property type="evidence" value="ECO:0007669"/>
    <property type="project" value="UniProtKB-UniRule"/>
</dbReference>
<evidence type="ECO:0000256" key="2">
    <source>
        <dbReference type="ARBA" id="ARBA00008133"/>
    </source>
</evidence>
<reference evidence="11" key="1">
    <citation type="submission" date="2020-11" db="EMBL/GenBank/DDBJ databases">
        <title>Bacterial whole genome sequence for Caenimonas sp. DR4.4.</title>
        <authorList>
            <person name="Le V."/>
            <person name="Ko S.-R."/>
            <person name="Ahn C.-Y."/>
            <person name="Oh H.-M."/>
        </authorList>
    </citation>
    <scope>NUCLEOTIDE SEQUENCE</scope>
    <source>
        <strain evidence="11">DR4.4</strain>
    </source>
</reference>
<evidence type="ECO:0000259" key="10">
    <source>
        <dbReference type="Pfam" id="PF02602"/>
    </source>
</evidence>
<dbReference type="CDD" id="cd06578">
    <property type="entry name" value="HemD"/>
    <property type="match status" value="1"/>
</dbReference>
<evidence type="ECO:0000313" key="11">
    <source>
        <dbReference type="EMBL" id="MBG9387905.1"/>
    </source>
</evidence>
<evidence type="ECO:0000313" key="12">
    <source>
        <dbReference type="Proteomes" id="UP000651050"/>
    </source>
</evidence>
<evidence type="ECO:0000256" key="4">
    <source>
        <dbReference type="ARBA" id="ARBA00023239"/>
    </source>
</evidence>
<comment type="similarity">
    <text evidence="2 9">Belongs to the uroporphyrinogen-III synthase family.</text>
</comment>